<dbReference type="Proteomes" id="UP000039865">
    <property type="component" value="Unassembled WGS sequence"/>
</dbReference>
<dbReference type="FunCoup" id="A0A078AAQ1">
    <property type="interactions" value="200"/>
</dbReference>
<dbReference type="PANTHER" id="PTHR45780:SF2">
    <property type="entry name" value="ETHANOLAMINE-PHOSPHATE CYTIDYLYLTRANSFERASE"/>
    <property type="match status" value="1"/>
</dbReference>
<name>A0A078AAQ1_STYLE</name>
<feature type="domain" description="Cytidyltransferase-like" evidence="12">
    <location>
        <begin position="236"/>
        <end position="332"/>
    </location>
</feature>
<accession>A0A078AAQ1</accession>
<dbReference type="AlphaFoldDB" id="A0A078AAQ1"/>
<dbReference type="GO" id="GO:0005737">
    <property type="term" value="C:cytoplasm"/>
    <property type="evidence" value="ECO:0007669"/>
    <property type="project" value="TreeGrafter"/>
</dbReference>
<organism evidence="13 14">
    <name type="scientific">Stylonychia lemnae</name>
    <name type="common">Ciliate</name>
    <dbReference type="NCBI Taxonomy" id="5949"/>
    <lineage>
        <taxon>Eukaryota</taxon>
        <taxon>Sar</taxon>
        <taxon>Alveolata</taxon>
        <taxon>Ciliophora</taxon>
        <taxon>Intramacronucleata</taxon>
        <taxon>Spirotrichea</taxon>
        <taxon>Stichotrichia</taxon>
        <taxon>Sporadotrichida</taxon>
        <taxon>Oxytrichidae</taxon>
        <taxon>Stylonychinae</taxon>
        <taxon>Stylonychia</taxon>
    </lineage>
</organism>
<keyword evidence="14" id="KW-1185">Reference proteome</keyword>
<dbReference type="Pfam" id="PF01467">
    <property type="entry name" value="CTP_transf_like"/>
    <property type="match status" value="2"/>
</dbReference>
<dbReference type="InterPro" id="IPR004821">
    <property type="entry name" value="Cyt_trans-like"/>
</dbReference>
<proteinExistence type="inferred from homology"/>
<evidence type="ECO:0000256" key="5">
    <source>
        <dbReference type="ARBA" id="ARBA00022695"/>
    </source>
</evidence>
<evidence type="ECO:0000256" key="8">
    <source>
        <dbReference type="ARBA" id="ARBA00023264"/>
    </source>
</evidence>
<dbReference type="InterPro" id="IPR044608">
    <property type="entry name" value="Ect1/PCYT2"/>
</dbReference>
<dbReference type="UniPathway" id="UPA00558">
    <property type="reaction ID" value="UER00742"/>
</dbReference>
<gene>
    <name evidence="13" type="primary">Contig16043.g17094</name>
    <name evidence="13" type="ORF">STYLEM_7901</name>
</gene>
<reference evidence="13 14" key="1">
    <citation type="submission" date="2014-06" db="EMBL/GenBank/DDBJ databases">
        <authorList>
            <person name="Swart Estienne"/>
        </authorList>
    </citation>
    <scope>NUCLEOTIDE SEQUENCE [LARGE SCALE GENOMIC DNA]</scope>
    <source>
        <strain evidence="13 14">130c</strain>
    </source>
</reference>
<keyword evidence="5 13" id="KW-0548">Nucleotidyltransferase</keyword>
<evidence type="ECO:0000256" key="4">
    <source>
        <dbReference type="ARBA" id="ARBA00022679"/>
    </source>
</evidence>
<evidence type="ECO:0000259" key="12">
    <source>
        <dbReference type="Pfam" id="PF01467"/>
    </source>
</evidence>
<dbReference type="SUPFAM" id="SSF52374">
    <property type="entry name" value="Nucleotidylyl transferase"/>
    <property type="match status" value="2"/>
</dbReference>
<keyword evidence="8" id="KW-1208">Phospholipid metabolism</keyword>
<keyword evidence="3" id="KW-0444">Lipid biosynthesis</keyword>
<sequence>MALIDQVSMIKEKGKEENVQNIQKAKNIRPVRIMLDGCFDMIHSGHYNALRQAKQLGDVLIAAVICDSEVEKFKGPPILNQNERAELIRACKWVDQAVIVNSYNPTIDMLDYVEGDFAVHGDDPVLNPDGSDTYQPFKDAGRFKLLKRTEGVSTTDIVGRLLLLAREKERFHSQPSSSDNQNQSLISKTMLESIEPTEEQLIKQKIQSSEMFLATSRRIMNFGNQRDPKPTDRIVYIDGDFDMLHNGHIRALKEAKSRGDFIYVGIYDDQLVRQLKGKNSPVLSLHERVLMVLAIKYVDDVLIGAPYKMTEDMIKTFNISLVVQSDKHFEEINQYSHPLQEIDAYKIPRDLGILEIICFEDCLTTDMLCQRILQNQERQLLRFNKGASKNQKYYKEQKQYVPEI</sequence>
<dbReference type="GO" id="GO:0004306">
    <property type="term" value="F:ethanolamine-phosphate cytidylyltransferase activity"/>
    <property type="evidence" value="ECO:0007669"/>
    <property type="project" value="UniProtKB-EC"/>
</dbReference>
<dbReference type="EMBL" id="CCKQ01007534">
    <property type="protein sequence ID" value="CDW78916.1"/>
    <property type="molecule type" value="Genomic_DNA"/>
</dbReference>
<keyword evidence="6" id="KW-0443">Lipid metabolism</keyword>
<dbReference type="Gene3D" id="3.40.50.620">
    <property type="entry name" value="HUPs"/>
    <property type="match status" value="2"/>
</dbReference>
<evidence type="ECO:0000256" key="3">
    <source>
        <dbReference type="ARBA" id="ARBA00022516"/>
    </source>
</evidence>
<evidence type="ECO:0000256" key="10">
    <source>
        <dbReference type="ARBA" id="ARBA00024221"/>
    </source>
</evidence>
<dbReference type="OMA" id="FESNNWV"/>
<keyword evidence="4 13" id="KW-0808">Transferase</keyword>
<evidence type="ECO:0000313" key="14">
    <source>
        <dbReference type="Proteomes" id="UP000039865"/>
    </source>
</evidence>
<evidence type="ECO:0000256" key="2">
    <source>
        <dbReference type="ARBA" id="ARBA00010101"/>
    </source>
</evidence>
<dbReference type="InParanoid" id="A0A078AAQ1"/>
<comment type="pathway">
    <text evidence="9">Phospholipid metabolism; phosphatidylethanolamine biosynthesis; phosphatidylethanolamine from ethanolamine: step 2/3.</text>
</comment>
<evidence type="ECO:0000256" key="1">
    <source>
        <dbReference type="ARBA" id="ARBA00005189"/>
    </source>
</evidence>
<dbReference type="EC" id="2.7.7.14" evidence="10"/>
<evidence type="ECO:0000256" key="9">
    <source>
        <dbReference type="ARBA" id="ARBA00024191"/>
    </source>
</evidence>
<evidence type="ECO:0000313" key="13">
    <source>
        <dbReference type="EMBL" id="CDW78916.1"/>
    </source>
</evidence>
<evidence type="ECO:0000256" key="11">
    <source>
        <dbReference type="ARBA" id="ARBA00031473"/>
    </source>
</evidence>
<evidence type="ECO:0000256" key="6">
    <source>
        <dbReference type="ARBA" id="ARBA00023098"/>
    </source>
</evidence>
<feature type="domain" description="Cytidyltransferase-like" evidence="12">
    <location>
        <begin position="35"/>
        <end position="159"/>
    </location>
</feature>
<dbReference type="NCBIfam" id="TIGR00125">
    <property type="entry name" value="cyt_tran_rel"/>
    <property type="match status" value="2"/>
</dbReference>
<keyword evidence="7" id="KW-0594">Phospholipid biosynthesis</keyword>
<evidence type="ECO:0000256" key="7">
    <source>
        <dbReference type="ARBA" id="ARBA00023209"/>
    </source>
</evidence>
<dbReference type="InterPro" id="IPR014729">
    <property type="entry name" value="Rossmann-like_a/b/a_fold"/>
</dbReference>
<comment type="pathway">
    <text evidence="1">Lipid metabolism.</text>
</comment>
<protein>
    <recommendedName>
        <fullName evidence="10">ethanolamine-phosphate cytidylyltransferase</fullName>
        <ecNumber evidence="10">2.7.7.14</ecNumber>
    </recommendedName>
    <alternativeName>
        <fullName evidence="11">CTP:phosphoethanolamine cytidylyltransferase</fullName>
    </alternativeName>
</protein>
<dbReference type="PANTHER" id="PTHR45780">
    <property type="entry name" value="ETHANOLAMINE-PHOSPHATE CYTIDYLYLTRANSFERASE"/>
    <property type="match status" value="1"/>
</dbReference>
<dbReference type="OrthoDB" id="40021at2759"/>
<dbReference type="GO" id="GO:0006646">
    <property type="term" value="P:phosphatidylethanolamine biosynthetic process"/>
    <property type="evidence" value="ECO:0007669"/>
    <property type="project" value="UniProtKB-UniPathway"/>
</dbReference>
<comment type="similarity">
    <text evidence="2">Belongs to the cytidylyltransferase family.</text>
</comment>